<evidence type="ECO:0000313" key="1">
    <source>
        <dbReference type="EMBL" id="KKK98104.1"/>
    </source>
</evidence>
<dbReference type="AlphaFoldDB" id="A0A0F9C6M2"/>
<dbReference type="EMBL" id="LAZR01045760">
    <property type="protein sequence ID" value="KKK98104.1"/>
    <property type="molecule type" value="Genomic_DNA"/>
</dbReference>
<name>A0A0F9C6M2_9ZZZZ</name>
<protein>
    <submittedName>
        <fullName evidence="1">Uncharacterized protein</fullName>
    </submittedName>
</protein>
<feature type="non-terminal residue" evidence="1">
    <location>
        <position position="37"/>
    </location>
</feature>
<gene>
    <name evidence="1" type="ORF">LCGC14_2646060</name>
</gene>
<sequence>MCRHYWILGATTLEGTPAHCNQCNEYKLFRTKPLPWE</sequence>
<organism evidence="1">
    <name type="scientific">marine sediment metagenome</name>
    <dbReference type="NCBI Taxonomy" id="412755"/>
    <lineage>
        <taxon>unclassified sequences</taxon>
        <taxon>metagenomes</taxon>
        <taxon>ecological metagenomes</taxon>
    </lineage>
</organism>
<comment type="caution">
    <text evidence="1">The sequence shown here is derived from an EMBL/GenBank/DDBJ whole genome shotgun (WGS) entry which is preliminary data.</text>
</comment>
<reference evidence="1" key="1">
    <citation type="journal article" date="2015" name="Nature">
        <title>Complex archaea that bridge the gap between prokaryotes and eukaryotes.</title>
        <authorList>
            <person name="Spang A."/>
            <person name="Saw J.H."/>
            <person name="Jorgensen S.L."/>
            <person name="Zaremba-Niedzwiedzka K."/>
            <person name="Martijn J."/>
            <person name="Lind A.E."/>
            <person name="van Eijk R."/>
            <person name="Schleper C."/>
            <person name="Guy L."/>
            <person name="Ettema T.J."/>
        </authorList>
    </citation>
    <scope>NUCLEOTIDE SEQUENCE</scope>
</reference>
<proteinExistence type="predicted"/>
<accession>A0A0F9C6M2</accession>